<accession>A0A0A0HTP9</accession>
<name>A0A0A0HTP9_9RHOB</name>
<dbReference type="eggNOG" id="ENOG503008R">
    <property type="taxonomic scope" value="Bacteria"/>
</dbReference>
<dbReference type="PATRIC" id="fig|1288298.3.peg.39"/>
<organism evidence="1 2">
    <name type="scientific">Roseovarius mucosus DSM 17069</name>
    <dbReference type="NCBI Taxonomy" id="1288298"/>
    <lineage>
        <taxon>Bacteria</taxon>
        <taxon>Pseudomonadati</taxon>
        <taxon>Pseudomonadota</taxon>
        <taxon>Alphaproteobacteria</taxon>
        <taxon>Rhodobacterales</taxon>
        <taxon>Roseobacteraceae</taxon>
        <taxon>Roseovarius</taxon>
    </lineage>
</organism>
<comment type="caution">
    <text evidence="1">The sequence shown here is derived from an EMBL/GenBank/DDBJ whole genome shotgun (WGS) entry which is preliminary data.</text>
</comment>
<dbReference type="AlphaFoldDB" id="A0A0A0HTP9"/>
<evidence type="ECO:0000313" key="1">
    <source>
        <dbReference type="EMBL" id="KGM89448.1"/>
    </source>
</evidence>
<proteinExistence type="predicted"/>
<sequence>MHIIKVRARDLRQDSQAACVSGVLLLETETGQISLNVTAPAEEASHDALWLDALRQLKRLPEFRRNVNRITLATSALDGMFAEA</sequence>
<reference evidence="1 2" key="1">
    <citation type="submission" date="2013-01" db="EMBL/GenBank/DDBJ databases">
        <authorList>
            <person name="Fiebig A."/>
            <person name="Goeker M."/>
            <person name="Klenk H.-P.P."/>
        </authorList>
    </citation>
    <scope>NUCLEOTIDE SEQUENCE [LARGE SCALE GENOMIC DNA]</scope>
    <source>
        <strain evidence="1 2">DSM 17069</strain>
    </source>
</reference>
<dbReference type="OrthoDB" id="7745050at2"/>
<evidence type="ECO:0000313" key="2">
    <source>
        <dbReference type="Proteomes" id="UP000030021"/>
    </source>
</evidence>
<dbReference type="HOGENOM" id="CLU_2525462_0_0_5"/>
<dbReference type="STRING" id="215743.ROSMUCSMR3_02231"/>
<dbReference type="EMBL" id="AONH01000001">
    <property type="protein sequence ID" value="KGM89448.1"/>
    <property type="molecule type" value="Genomic_DNA"/>
</dbReference>
<dbReference type="RefSeq" id="WP_037275895.1">
    <property type="nucleotide sequence ID" value="NZ_KN293991.1"/>
</dbReference>
<protein>
    <submittedName>
        <fullName evidence="1">Uncharacterized protein</fullName>
    </submittedName>
</protein>
<gene>
    <name evidence="1" type="ORF">rosmuc_00039</name>
</gene>
<dbReference type="Proteomes" id="UP000030021">
    <property type="component" value="Unassembled WGS sequence"/>
</dbReference>